<dbReference type="InterPro" id="IPR029058">
    <property type="entry name" value="AB_hydrolase_fold"/>
</dbReference>
<evidence type="ECO:0000313" key="2">
    <source>
        <dbReference type="EMBL" id="KAJ8062994.1"/>
    </source>
</evidence>
<feature type="region of interest" description="Disordered" evidence="1">
    <location>
        <begin position="298"/>
        <end position="319"/>
    </location>
</feature>
<keyword evidence="3" id="KW-1185">Reference proteome</keyword>
<evidence type="ECO:0000313" key="3">
    <source>
        <dbReference type="Proteomes" id="UP001152300"/>
    </source>
</evidence>
<gene>
    <name evidence="2" type="ORF">OCU04_008239</name>
</gene>
<dbReference type="OrthoDB" id="5396420at2759"/>
<sequence>MRLYGYGRSNRIPSVLTRATTKKWSVQRTRQLATAVPPQVERYDITCGISGEITVEVHNSFLLHNSPTTPLVVYLPPYPSSPLSPLRPPSWLLNSYPVFNIPYRWSYNPSISFRNQKSHPFPIPLHDTLQAYSWLLNRYLPYLLLGGRSLDSTSLSDHPPAIQRPLLIYGSYLGGTLATSLALTESYKSPLLPATIHSLIVHNGIFDWTPISTTPDPSIFPSKSSDSSSPNPSYDHLSTLELYTHSPWTTKTLHALKTRLFPYPSQTFDPFASPILFFRNPGIEVPHRWPIPPPPSSSSFSTSFSPSPTNKHTFSKPGINSQKAANFPYTAFSSPPQYPWKKTSILFPTSEEDESIYELLESRKAMLNFPPSGSSLQIPRSLFTYSSSGPQVPIPQTRAEMRKGKEKKYQNLFKQQAQELSELMRRSLRTFELGKRIKEVEIGEGGWDGERGRERLVRGWIEEGGL</sequence>
<proteinExistence type="predicted"/>
<reference evidence="2" key="1">
    <citation type="submission" date="2022-11" db="EMBL/GenBank/DDBJ databases">
        <title>Genome Resource of Sclerotinia nivalis Strain SnTB1, a Plant Pathogen Isolated from American Ginseng.</title>
        <authorList>
            <person name="Fan S."/>
        </authorList>
    </citation>
    <scope>NUCLEOTIDE SEQUENCE</scope>
    <source>
        <strain evidence="2">SnTB1</strain>
    </source>
</reference>
<dbReference type="SUPFAM" id="SSF53474">
    <property type="entry name" value="alpha/beta-Hydrolases"/>
    <property type="match status" value="1"/>
</dbReference>
<dbReference type="Gene3D" id="3.40.50.1820">
    <property type="entry name" value="alpha/beta hydrolase"/>
    <property type="match status" value="1"/>
</dbReference>
<evidence type="ECO:0008006" key="4">
    <source>
        <dbReference type="Google" id="ProtNLM"/>
    </source>
</evidence>
<dbReference type="EMBL" id="JAPEIS010000009">
    <property type="protein sequence ID" value="KAJ8062994.1"/>
    <property type="molecule type" value="Genomic_DNA"/>
</dbReference>
<organism evidence="2 3">
    <name type="scientific">Sclerotinia nivalis</name>
    <dbReference type="NCBI Taxonomy" id="352851"/>
    <lineage>
        <taxon>Eukaryota</taxon>
        <taxon>Fungi</taxon>
        <taxon>Dikarya</taxon>
        <taxon>Ascomycota</taxon>
        <taxon>Pezizomycotina</taxon>
        <taxon>Leotiomycetes</taxon>
        <taxon>Helotiales</taxon>
        <taxon>Sclerotiniaceae</taxon>
        <taxon>Sclerotinia</taxon>
    </lineage>
</organism>
<dbReference type="AlphaFoldDB" id="A0A9X0AIJ8"/>
<accession>A0A9X0AIJ8</accession>
<comment type="caution">
    <text evidence="2">The sequence shown here is derived from an EMBL/GenBank/DDBJ whole genome shotgun (WGS) entry which is preliminary data.</text>
</comment>
<protein>
    <recommendedName>
        <fullName evidence="4">Alpha/beta-hydrolase</fullName>
    </recommendedName>
</protein>
<feature type="compositionally biased region" description="Low complexity" evidence="1">
    <location>
        <begin position="298"/>
        <end position="309"/>
    </location>
</feature>
<dbReference type="Proteomes" id="UP001152300">
    <property type="component" value="Unassembled WGS sequence"/>
</dbReference>
<evidence type="ECO:0000256" key="1">
    <source>
        <dbReference type="SAM" id="MobiDB-lite"/>
    </source>
</evidence>
<name>A0A9X0AIJ8_9HELO</name>